<organism evidence="1 2">
    <name type="scientific">Luteitalea pratensis</name>
    <dbReference type="NCBI Taxonomy" id="1855912"/>
    <lineage>
        <taxon>Bacteria</taxon>
        <taxon>Pseudomonadati</taxon>
        <taxon>Acidobacteriota</taxon>
        <taxon>Vicinamibacteria</taxon>
        <taxon>Vicinamibacterales</taxon>
        <taxon>Vicinamibacteraceae</taxon>
        <taxon>Luteitalea</taxon>
    </lineage>
</organism>
<dbReference type="RefSeq" id="WP_162271256.1">
    <property type="nucleotide sequence ID" value="NZ_CP015136.1"/>
</dbReference>
<proteinExistence type="predicted"/>
<dbReference type="Proteomes" id="UP000076079">
    <property type="component" value="Chromosome"/>
</dbReference>
<dbReference type="AlphaFoldDB" id="A0A143PTF7"/>
<evidence type="ECO:0000313" key="2">
    <source>
        <dbReference type="Proteomes" id="UP000076079"/>
    </source>
</evidence>
<reference evidence="2" key="2">
    <citation type="submission" date="2016-04" db="EMBL/GenBank/DDBJ databases">
        <title>First Complete Genome Sequence of a Subdivision 6 Acidobacterium.</title>
        <authorList>
            <person name="Huang S."/>
            <person name="Vieira S."/>
            <person name="Bunk B."/>
            <person name="Riedel T."/>
            <person name="Sproeer C."/>
            <person name="Overmann J."/>
        </authorList>
    </citation>
    <scope>NUCLEOTIDE SEQUENCE [LARGE SCALE GENOMIC DNA]</scope>
    <source>
        <strain evidence="2">DSM 100886 HEG_-6_39</strain>
    </source>
</reference>
<gene>
    <name evidence="1" type="ORF">LuPra_04364</name>
</gene>
<dbReference type="EMBL" id="CP015136">
    <property type="protein sequence ID" value="AMY11119.1"/>
    <property type="molecule type" value="Genomic_DNA"/>
</dbReference>
<keyword evidence="2" id="KW-1185">Reference proteome</keyword>
<reference evidence="1 2" key="1">
    <citation type="journal article" date="2016" name="Genome Announc.">
        <title>First Complete Genome Sequence of a Subdivision 6 Acidobacterium Strain.</title>
        <authorList>
            <person name="Huang S."/>
            <person name="Vieira S."/>
            <person name="Bunk B."/>
            <person name="Riedel T."/>
            <person name="Sproer C."/>
            <person name="Overmann J."/>
        </authorList>
    </citation>
    <scope>NUCLEOTIDE SEQUENCE [LARGE SCALE GENOMIC DNA]</scope>
    <source>
        <strain evidence="2">DSM 100886 HEG_-6_39</strain>
    </source>
</reference>
<name>A0A143PTF7_LUTPR</name>
<protein>
    <submittedName>
        <fullName evidence="1">Uncharacterized protein</fullName>
    </submittedName>
</protein>
<sequence length="87" mass="9561">MWRADGRELFYLTADGTMIAVPVGARRSFDAGRPQPLFSSKAWRLTANQVYAVTRDGQRFLVNATPQQSSGAAPLTVVLNWTTAFGK</sequence>
<evidence type="ECO:0000313" key="1">
    <source>
        <dbReference type="EMBL" id="AMY11119.1"/>
    </source>
</evidence>
<dbReference type="KEGG" id="abac:LuPra_04364"/>
<accession>A0A143PTF7</accession>